<proteinExistence type="predicted"/>
<name>A0ABN0S0W6_9BORD</name>
<evidence type="ECO:0008006" key="3">
    <source>
        <dbReference type="Google" id="ProtNLM"/>
    </source>
</evidence>
<evidence type="ECO:0000313" key="2">
    <source>
        <dbReference type="Proteomes" id="UP000023104"/>
    </source>
</evidence>
<accession>A0ABN0S0W6</accession>
<organism evidence="1 2">
    <name type="scientific">Bordetella holmesii 1058</name>
    <dbReference type="NCBI Taxonomy" id="1247648"/>
    <lineage>
        <taxon>Bacteria</taxon>
        <taxon>Pseudomonadati</taxon>
        <taxon>Pseudomonadota</taxon>
        <taxon>Betaproteobacteria</taxon>
        <taxon>Burkholderiales</taxon>
        <taxon>Alcaligenaceae</taxon>
        <taxon>Bordetella</taxon>
    </lineage>
</organism>
<keyword evidence="2" id="KW-1185">Reference proteome</keyword>
<sequence length="37" mass="4136">MDAPFWNHSENARLHVTCGGQQEVKLERDVYSAGTST</sequence>
<comment type="caution">
    <text evidence="1">The sequence shown here is derived from an EMBL/GenBank/DDBJ whole genome shotgun (WGS) entry which is preliminary data.</text>
</comment>
<dbReference type="Proteomes" id="UP000023104">
    <property type="component" value="Unassembled WGS sequence"/>
</dbReference>
<reference evidence="1 2" key="1">
    <citation type="submission" date="2014-02" db="EMBL/GenBank/DDBJ databases">
        <title>Whole Genome Sequencing Of Bordetella Holmesii, An Emerging Opportunistic Infection Of Humans.</title>
        <authorList>
            <person name="Tettelin H."/>
            <person name="Hooven T.A."/>
            <person name="Hine E."/>
            <person name="Su Q."/>
            <person name="Huard R.C."/>
            <person name="Della-Latta P."/>
            <person name="Daugherty S.C."/>
            <person name="Agrawal S."/>
            <person name="Sengamalay N."/>
            <person name="Tallon L.J."/>
            <person name="Sadzewicz L."/>
            <person name="Whittier S."/>
            <person name="Fraser C.M."/>
            <person name="Ratner A.J."/>
        </authorList>
    </citation>
    <scope>NUCLEOTIDE SEQUENCE [LARGE SCALE GENOMIC DNA]</scope>
    <source>
        <strain evidence="1 2">1058</strain>
    </source>
</reference>
<evidence type="ECO:0000313" key="1">
    <source>
        <dbReference type="EMBL" id="EXX95202.1"/>
    </source>
</evidence>
<gene>
    <name evidence="1" type="ORF">D559_2633</name>
</gene>
<protein>
    <recommendedName>
        <fullName evidence="3">N-acetyltransferase YedL</fullName>
    </recommendedName>
</protein>
<dbReference type="EMBL" id="JDTF01000004">
    <property type="protein sequence ID" value="EXX95202.1"/>
    <property type="molecule type" value="Genomic_DNA"/>
</dbReference>